<dbReference type="InterPro" id="IPR034904">
    <property type="entry name" value="FSCA_dom_sf"/>
</dbReference>
<evidence type="ECO:0000313" key="2">
    <source>
        <dbReference type="EMBL" id="KRM44413.1"/>
    </source>
</evidence>
<proteinExistence type="predicted"/>
<gene>
    <name evidence="2" type="ORF">FD47_GL000539</name>
</gene>
<dbReference type="AlphaFoldDB" id="A0A0R1YQ85"/>
<accession>A0A0R1YQ85</accession>
<organism evidence="2 3">
    <name type="scientific">Lentilactobacillus parafarraginis DSM 18390 = JCM 14109</name>
    <dbReference type="NCBI Taxonomy" id="1423786"/>
    <lineage>
        <taxon>Bacteria</taxon>
        <taxon>Bacillati</taxon>
        <taxon>Bacillota</taxon>
        <taxon>Bacilli</taxon>
        <taxon>Lactobacillales</taxon>
        <taxon>Lactobacillaceae</taxon>
        <taxon>Lentilactobacillus</taxon>
    </lineage>
</organism>
<dbReference type="Gene3D" id="3.30.300.130">
    <property type="entry name" value="Fe-S cluster assembly (FSCA)"/>
    <property type="match status" value="1"/>
</dbReference>
<evidence type="ECO:0000259" key="1">
    <source>
        <dbReference type="Pfam" id="PF01883"/>
    </source>
</evidence>
<comment type="caution">
    <text evidence="2">The sequence shown here is derived from an EMBL/GenBank/DDBJ whole genome shotgun (WGS) entry which is preliminary data.</text>
</comment>
<dbReference type="InterPro" id="IPR052339">
    <property type="entry name" value="Fe-S_Maturation_MIP18"/>
</dbReference>
<protein>
    <recommendedName>
        <fullName evidence="1">MIP18 family-like domain-containing protein</fullName>
    </recommendedName>
</protein>
<name>A0A0R1YQ85_9LACO</name>
<reference evidence="2 3" key="1">
    <citation type="journal article" date="2015" name="Genome Announc.">
        <title>Expanding the biotechnology potential of lactobacilli through comparative genomics of 213 strains and associated genera.</title>
        <authorList>
            <person name="Sun Z."/>
            <person name="Harris H.M."/>
            <person name="McCann A."/>
            <person name="Guo C."/>
            <person name="Argimon S."/>
            <person name="Zhang W."/>
            <person name="Yang X."/>
            <person name="Jeffery I.B."/>
            <person name="Cooney J.C."/>
            <person name="Kagawa T.F."/>
            <person name="Liu W."/>
            <person name="Song Y."/>
            <person name="Salvetti E."/>
            <person name="Wrobel A."/>
            <person name="Rasinkangas P."/>
            <person name="Parkhill J."/>
            <person name="Rea M.C."/>
            <person name="O'Sullivan O."/>
            <person name="Ritari J."/>
            <person name="Douillard F.P."/>
            <person name="Paul Ross R."/>
            <person name="Yang R."/>
            <person name="Briner A.E."/>
            <person name="Felis G.E."/>
            <person name="de Vos W.M."/>
            <person name="Barrangou R."/>
            <person name="Klaenhammer T.R."/>
            <person name="Caufield P.W."/>
            <person name="Cui Y."/>
            <person name="Zhang H."/>
            <person name="O'Toole P.W."/>
        </authorList>
    </citation>
    <scope>NUCLEOTIDE SEQUENCE [LARGE SCALE GENOMIC DNA]</scope>
    <source>
        <strain evidence="2 3">DSM 18390</strain>
    </source>
</reference>
<dbReference type="EMBL" id="AZFZ01000014">
    <property type="protein sequence ID" value="KRM44413.1"/>
    <property type="molecule type" value="Genomic_DNA"/>
</dbReference>
<sequence>MVNMRDDIKLNDRAKAISDQLVDQLETVYDTEIGLDIYNLGLIYEINLDADGHCKIITTFTEIACGCMDTVPNDIINALTQIDGINKVSVEVVWTPKWEVTRISRIGRAELGIAVR</sequence>
<feature type="domain" description="MIP18 family-like" evidence="1">
    <location>
        <begin position="19"/>
        <end position="92"/>
    </location>
</feature>
<dbReference type="InterPro" id="IPR002744">
    <property type="entry name" value="MIP18-like"/>
</dbReference>
<dbReference type="SUPFAM" id="SSF117916">
    <property type="entry name" value="Fe-S cluster assembly (FSCA) domain-like"/>
    <property type="match status" value="1"/>
</dbReference>
<dbReference type="PATRIC" id="fig|1423786.4.peg.562"/>
<dbReference type="PANTHER" id="PTHR42831:SF1">
    <property type="entry name" value="FE-S PROTEIN MATURATION AUXILIARY FACTOR YITW"/>
    <property type="match status" value="1"/>
</dbReference>
<dbReference type="Proteomes" id="UP000051010">
    <property type="component" value="Unassembled WGS sequence"/>
</dbReference>
<dbReference type="Pfam" id="PF01883">
    <property type="entry name" value="FeS_assembly_P"/>
    <property type="match status" value="1"/>
</dbReference>
<evidence type="ECO:0000313" key="3">
    <source>
        <dbReference type="Proteomes" id="UP000051010"/>
    </source>
</evidence>
<dbReference type="PANTHER" id="PTHR42831">
    <property type="entry name" value="FE-S PROTEIN MATURATION AUXILIARY FACTOR YITW"/>
    <property type="match status" value="1"/>
</dbReference>